<dbReference type="Gene3D" id="3.30.70.100">
    <property type="match status" value="1"/>
</dbReference>
<reference evidence="2 3" key="1">
    <citation type="submission" date="2016-01" db="EMBL/GenBank/DDBJ databases">
        <title>Streptomyces amritsarensis strain MTCC 11845 genome sequencing and assembly.</title>
        <authorList>
            <person name="Sharma D."/>
            <person name="Nair G.R."/>
            <person name="Kaur G."/>
            <person name="Manhas R.K."/>
            <person name="Mayilraj S."/>
        </authorList>
    </citation>
    <scope>NUCLEOTIDE SEQUENCE [LARGE SCALE GENOMIC DNA]</scope>
    <source>
        <strain evidence="2 3">MTCC 11845</strain>
    </source>
</reference>
<dbReference type="PANTHER" id="PTHR41521:SF4">
    <property type="entry name" value="BLR0684 PROTEIN"/>
    <property type="match status" value="1"/>
</dbReference>
<dbReference type="SUPFAM" id="SSF54909">
    <property type="entry name" value="Dimeric alpha+beta barrel"/>
    <property type="match status" value="1"/>
</dbReference>
<protein>
    <recommendedName>
        <fullName evidence="1">DUF1330 domain-containing protein</fullName>
    </recommendedName>
</protein>
<evidence type="ECO:0000313" key="2">
    <source>
        <dbReference type="EMBL" id="OLZ53861.1"/>
    </source>
</evidence>
<accession>A0ABX3FTF3</accession>
<dbReference type="InterPro" id="IPR010753">
    <property type="entry name" value="DUF1330"/>
</dbReference>
<dbReference type="PANTHER" id="PTHR41521">
    <property type="match status" value="1"/>
</dbReference>
<keyword evidence="3" id="KW-1185">Reference proteome</keyword>
<dbReference type="InterPro" id="IPR011008">
    <property type="entry name" value="Dimeric_a/b-barrel"/>
</dbReference>
<feature type="domain" description="DUF1330" evidence="1">
    <location>
        <begin position="2"/>
        <end position="91"/>
    </location>
</feature>
<sequence length="95" mass="10494">MSAYVVIDLDIHDPDGFQRYADAVLPLMREAGGRNLVVDQAPVVLEGDWRPSTLVIHEFPDRAAAQAFWDAPAYQPLKALRRKHSCVRVVVGAPG</sequence>
<name>A0ABX3FTF3_9ACTN</name>
<organism evidence="2 3">
    <name type="scientific">Streptomyces amritsarensis</name>
    <dbReference type="NCBI Taxonomy" id="681158"/>
    <lineage>
        <taxon>Bacteria</taxon>
        <taxon>Bacillati</taxon>
        <taxon>Actinomycetota</taxon>
        <taxon>Actinomycetes</taxon>
        <taxon>Kitasatosporales</taxon>
        <taxon>Streptomycetaceae</taxon>
        <taxon>Streptomyces</taxon>
    </lineage>
</organism>
<dbReference type="RefSeq" id="WP_076046708.1">
    <property type="nucleotide sequence ID" value="NZ_MQUR01000112.1"/>
</dbReference>
<comment type="caution">
    <text evidence="2">The sequence shown here is derived from an EMBL/GenBank/DDBJ whole genome shotgun (WGS) entry which is preliminary data.</text>
</comment>
<dbReference type="EMBL" id="MQUR01000112">
    <property type="protein sequence ID" value="OLZ53861.1"/>
    <property type="molecule type" value="Genomic_DNA"/>
</dbReference>
<evidence type="ECO:0000313" key="3">
    <source>
        <dbReference type="Proteomes" id="UP000187151"/>
    </source>
</evidence>
<dbReference type="Pfam" id="PF07045">
    <property type="entry name" value="DUF1330"/>
    <property type="match status" value="1"/>
</dbReference>
<dbReference type="Proteomes" id="UP000187151">
    <property type="component" value="Unassembled WGS sequence"/>
</dbReference>
<gene>
    <name evidence="2" type="ORF">AVW11_31230</name>
</gene>
<evidence type="ECO:0000259" key="1">
    <source>
        <dbReference type="Pfam" id="PF07045"/>
    </source>
</evidence>
<proteinExistence type="predicted"/>